<reference evidence="5 6" key="1">
    <citation type="journal article" date="2015" name="Genome Biol. Evol.">
        <title>Comparative Genomics of a Bacterivorous Green Alga Reveals Evolutionary Causalities and Consequences of Phago-Mixotrophic Mode of Nutrition.</title>
        <authorList>
            <person name="Burns J.A."/>
            <person name="Paasch A."/>
            <person name="Narechania A."/>
            <person name="Kim E."/>
        </authorList>
    </citation>
    <scope>NUCLEOTIDE SEQUENCE [LARGE SCALE GENOMIC DNA]</scope>
    <source>
        <strain evidence="5">PLY_AMNH</strain>
    </source>
</reference>
<keyword evidence="6" id="KW-1185">Reference proteome</keyword>
<organism evidence="5 6">
    <name type="scientific">Cymbomonas tetramitiformis</name>
    <dbReference type="NCBI Taxonomy" id="36881"/>
    <lineage>
        <taxon>Eukaryota</taxon>
        <taxon>Viridiplantae</taxon>
        <taxon>Chlorophyta</taxon>
        <taxon>Pyramimonadophyceae</taxon>
        <taxon>Pyramimonadales</taxon>
        <taxon>Pyramimonadaceae</taxon>
        <taxon>Cymbomonas</taxon>
    </lineage>
</organism>
<dbReference type="Gene3D" id="3.30.40.10">
    <property type="entry name" value="Zinc/RING finger domain, C3HC4 (zinc finger)"/>
    <property type="match status" value="1"/>
</dbReference>
<comment type="caution">
    <text evidence="5">The sequence shown here is derived from an EMBL/GenBank/DDBJ whole genome shotgun (WGS) entry which is preliminary data.</text>
</comment>
<dbReference type="AlphaFoldDB" id="A0AAE0FGC7"/>
<dbReference type="InterPro" id="IPR000253">
    <property type="entry name" value="FHA_dom"/>
</dbReference>
<gene>
    <name evidence="5" type="ORF">CYMTET_31812</name>
    <name evidence="4" type="ORF">CYMTET_41431</name>
</gene>
<evidence type="ECO:0000256" key="1">
    <source>
        <dbReference type="PROSITE-ProRule" id="PRU00175"/>
    </source>
</evidence>
<dbReference type="InterPro" id="IPR052256">
    <property type="entry name" value="E3_ubiquitin-ligase_CHFR"/>
</dbReference>
<accession>A0AAE0FGC7</accession>
<feature type="domain" description="FHA" evidence="2">
    <location>
        <begin position="45"/>
        <end position="103"/>
    </location>
</feature>
<dbReference type="PANTHER" id="PTHR16079">
    <property type="entry name" value="UBIQUITIN LIGASE PROTEIN CHFR"/>
    <property type="match status" value="1"/>
</dbReference>
<dbReference type="GO" id="GO:0004842">
    <property type="term" value="F:ubiquitin-protein transferase activity"/>
    <property type="evidence" value="ECO:0007669"/>
    <property type="project" value="TreeGrafter"/>
</dbReference>
<dbReference type="GO" id="GO:0016567">
    <property type="term" value="P:protein ubiquitination"/>
    <property type="evidence" value="ECO:0007669"/>
    <property type="project" value="TreeGrafter"/>
</dbReference>
<dbReference type="GO" id="GO:0005634">
    <property type="term" value="C:nucleus"/>
    <property type="evidence" value="ECO:0007669"/>
    <property type="project" value="TreeGrafter"/>
</dbReference>
<dbReference type="SUPFAM" id="SSF57850">
    <property type="entry name" value="RING/U-box"/>
    <property type="match status" value="1"/>
</dbReference>
<dbReference type="GO" id="GO:0008270">
    <property type="term" value="F:zinc ion binding"/>
    <property type="evidence" value="ECO:0007669"/>
    <property type="project" value="UniProtKB-KW"/>
</dbReference>
<evidence type="ECO:0000313" key="6">
    <source>
        <dbReference type="Proteomes" id="UP001190700"/>
    </source>
</evidence>
<dbReference type="PANTHER" id="PTHR16079:SF4">
    <property type="entry name" value="E3 UBIQUITIN-PROTEIN LIGASE CHFR"/>
    <property type="match status" value="1"/>
</dbReference>
<keyword evidence="1" id="KW-0862">Zinc</keyword>
<keyword evidence="1" id="KW-0863">Zinc-finger</keyword>
<dbReference type="InterPro" id="IPR013083">
    <property type="entry name" value="Znf_RING/FYVE/PHD"/>
</dbReference>
<dbReference type="Pfam" id="PF00498">
    <property type="entry name" value="FHA"/>
    <property type="match status" value="1"/>
</dbReference>
<dbReference type="InterPro" id="IPR008984">
    <property type="entry name" value="SMAD_FHA_dom_sf"/>
</dbReference>
<evidence type="ECO:0000259" key="3">
    <source>
        <dbReference type="PROSITE" id="PS50089"/>
    </source>
</evidence>
<dbReference type="EMBL" id="LGRX02027573">
    <property type="protein sequence ID" value="KAK3249168.1"/>
    <property type="molecule type" value="Genomic_DNA"/>
</dbReference>
<proteinExistence type="predicted"/>
<dbReference type="Pfam" id="PF13920">
    <property type="entry name" value="zf-C3HC4_3"/>
    <property type="match status" value="1"/>
</dbReference>
<dbReference type="SMART" id="SM00184">
    <property type="entry name" value="RING"/>
    <property type="match status" value="1"/>
</dbReference>
<dbReference type="Proteomes" id="UP001190700">
    <property type="component" value="Unassembled WGS sequence"/>
</dbReference>
<dbReference type="PROSITE" id="PS50006">
    <property type="entry name" value="FHA_DOMAIN"/>
    <property type="match status" value="1"/>
</dbReference>
<name>A0AAE0FGC7_9CHLO</name>
<dbReference type="GO" id="GO:0006511">
    <property type="term" value="P:ubiquitin-dependent protein catabolic process"/>
    <property type="evidence" value="ECO:0007669"/>
    <property type="project" value="TreeGrafter"/>
</dbReference>
<dbReference type="SUPFAM" id="SSF49879">
    <property type="entry name" value="SMAD/FHA domain"/>
    <property type="match status" value="1"/>
</dbReference>
<feature type="domain" description="RING-type" evidence="3">
    <location>
        <begin position="167"/>
        <end position="205"/>
    </location>
</feature>
<keyword evidence="1" id="KW-0479">Metal-binding</keyword>
<protein>
    <submittedName>
        <fullName evidence="5">Uncharacterized protein</fullName>
    </submittedName>
</protein>
<sequence>MASSFIDVHSTAILKQSEGSEPSNPTSRIPDIRIYEFFNRGSRSVRIGRNYANHVILKSEQFSQLLSRCHCIITMQILPNGEYVYALEDKNTTNGCYVGSDMIPKGESRPITHGTIISLGGPESVIRNGITRRNPFCFQFLLAPRPLSVAPPRSTRTTEELQEDYVCAVCQEDMVDAHILPCGHCHCGACIWNWAQSRNTCPECRMYFDQPFENATLDNAIDRIMQFKELPEATEDRRKRKAECVEERIRLKRTWLEMDTSRRQAVTAALLATFTDTMEGGFISERRTMRRLLGPVASSSPPEHTQE</sequence>
<evidence type="ECO:0000259" key="2">
    <source>
        <dbReference type="PROSITE" id="PS50006"/>
    </source>
</evidence>
<reference evidence="5" key="2">
    <citation type="submission" date="2023-06" db="EMBL/GenBank/DDBJ databases">
        <title>Long-read-based genome assembly of the green algal bacterivore Cymbomonas tetramitiformis.</title>
        <authorList>
            <person name="Gyaltshen Y."/>
            <person name="Rozenberg A."/>
            <person name="Paasch A."/>
            <person name="Burns J.A."/>
            <person name="Warring S."/>
            <person name="Larson R."/>
            <person name="Maurer-Alcala X."/>
            <person name="Dacks J."/>
            <person name="Kim E."/>
        </authorList>
    </citation>
    <scope>NUCLEOTIDE SEQUENCE</scope>
    <source>
        <strain evidence="5">PLY_AMNH</strain>
    </source>
</reference>
<evidence type="ECO:0000313" key="5">
    <source>
        <dbReference type="EMBL" id="KAK3259152.1"/>
    </source>
</evidence>
<dbReference type="SMART" id="SM00240">
    <property type="entry name" value="FHA"/>
    <property type="match status" value="1"/>
</dbReference>
<dbReference type="EMBL" id="LGRX02018953">
    <property type="protein sequence ID" value="KAK3259152.1"/>
    <property type="molecule type" value="Genomic_DNA"/>
</dbReference>
<dbReference type="PROSITE" id="PS50089">
    <property type="entry name" value="ZF_RING_2"/>
    <property type="match status" value="1"/>
</dbReference>
<dbReference type="Gene3D" id="2.60.200.20">
    <property type="match status" value="1"/>
</dbReference>
<evidence type="ECO:0000313" key="4">
    <source>
        <dbReference type="EMBL" id="KAK3249168.1"/>
    </source>
</evidence>
<dbReference type="InterPro" id="IPR001841">
    <property type="entry name" value="Znf_RING"/>
</dbReference>